<reference evidence="2 3" key="1">
    <citation type="journal article" date="2015" name="Genome Announc.">
        <title>Complete Genome Sequence of Sedimenticola thiotaurini Strain SIP-G1, a Polyphosphate- and Polyhydroxyalkanoate-Accumulating Sulfur-Oxidizing Gammaproteobacterium Isolated from Salt Marsh Sediments.</title>
        <authorList>
            <person name="Flood B.E."/>
            <person name="Jones D.S."/>
            <person name="Bailey J.V."/>
        </authorList>
    </citation>
    <scope>NUCLEOTIDE SEQUENCE [LARGE SCALE GENOMIC DNA]</scope>
    <source>
        <strain evidence="2 3">SIP-G1</strain>
    </source>
</reference>
<dbReference type="GO" id="GO:0006974">
    <property type="term" value="P:DNA damage response"/>
    <property type="evidence" value="ECO:0007669"/>
    <property type="project" value="TreeGrafter"/>
</dbReference>
<feature type="chain" id="PRO_5002517823" description="DUF541 domain-containing protein" evidence="1">
    <location>
        <begin position="20"/>
        <end position="226"/>
    </location>
</feature>
<feature type="signal peptide" evidence="1">
    <location>
        <begin position="1"/>
        <end position="19"/>
    </location>
</feature>
<evidence type="ECO:0000256" key="1">
    <source>
        <dbReference type="SAM" id="SignalP"/>
    </source>
</evidence>
<name>A0A0F7JXM4_9GAMM</name>
<protein>
    <recommendedName>
        <fullName evidence="4">DUF541 domain-containing protein</fullName>
    </recommendedName>
</protein>
<accession>A0A0F7JXM4</accession>
<evidence type="ECO:0000313" key="3">
    <source>
        <dbReference type="Proteomes" id="UP000034410"/>
    </source>
</evidence>
<keyword evidence="1" id="KW-0732">Signal</keyword>
<dbReference type="Gene3D" id="3.30.110.170">
    <property type="entry name" value="Protein of unknown function (DUF541), domain 1"/>
    <property type="match status" value="1"/>
</dbReference>
<gene>
    <name evidence="2" type="ORF">AAY24_13600</name>
</gene>
<dbReference type="InterPro" id="IPR052022">
    <property type="entry name" value="26kDa_periplasmic_antigen"/>
</dbReference>
<dbReference type="InterPro" id="IPR007497">
    <property type="entry name" value="SIMPL/DUF541"/>
</dbReference>
<dbReference type="EMBL" id="CP011412">
    <property type="protein sequence ID" value="AKH21226.1"/>
    <property type="molecule type" value="Genomic_DNA"/>
</dbReference>
<dbReference type="RefSeq" id="WP_046860155.1">
    <property type="nucleotide sequence ID" value="NZ_CP011412.1"/>
</dbReference>
<dbReference type="Pfam" id="PF04402">
    <property type="entry name" value="SIMPL"/>
    <property type="match status" value="1"/>
</dbReference>
<evidence type="ECO:0000313" key="2">
    <source>
        <dbReference type="EMBL" id="AKH21226.1"/>
    </source>
</evidence>
<dbReference type="OrthoDB" id="7062395at2"/>
<proteinExistence type="predicted"/>
<dbReference type="Proteomes" id="UP000034410">
    <property type="component" value="Chromosome"/>
</dbReference>
<dbReference type="AlphaFoldDB" id="A0A0F7JXM4"/>
<dbReference type="Gene3D" id="3.30.70.2970">
    <property type="entry name" value="Protein of unknown function (DUF541), domain 2"/>
    <property type="match status" value="1"/>
</dbReference>
<sequence>MNFRFLALLLTLIAGPAFGDQPALTYDRINLAVSAGEEVDNDTLSATLFAQQEGKDPAELGKRVNSAIKQAVESAKQHAGIKVQTLDYQTTPIYRNNTLTAWRVRQSIRLESRDAALIAQLIGQLQSGLSIGSISYDVSPEQRQQLEARLISRAIQLFRERASLISQEMGHSHYRLVQMDINTGGVSPRPYPMRTMALKAESAPTLEAGTQRLEVHINGTIELKTE</sequence>
<dbReference type="KEGG" id="seds:AAY24_13600"/>
<dbReference type="PANTHER" id="PTHR34387:SF1">
    <property type="entry name" value="PERIPLASMIC IMMUNOGENIC PROTEIN"/>
    <property type="match status" value="1"/>
</dbReference>
<organism evidence="2 3">
    <name type="scientific">Sedimenticola thiotaurini</name>
    <dbReference type="NCBI Taxonomy" id="1543721"/>
    <lineage>
        <taxon>Bacteria</taxon>
        <taxon>Pseudomonadati</taxon>
        <taxon>Pseudomonadota</taxon>
        <taxon>Gammaproteobacteria</taxon>
        <taxon>Chromatiales</taxon>
        <taxon>Sedimenticolaceae</taxon>
        <taxon>Sedimenticola</taxon>
    </lineage>
</organism>
<evidence type="ECO:0008006" key="4">
    <source>
        <dbReference type="Google" id="ProtNLM"/>
    </source>
</evidence>
<dbReference type="PANTHER" id="PTHR34387">
    <property type="entry name" value="SLR1258 PROTEIN"/>
    <property type="match status" value="1"/>
</dbReference>
<keyword evidence="3" id="KW-1185">Reference proteome</keyword>